<reference evidence="2" key="1">
    <citation type="submission" date="2021-05" db="EMBL/GenBank/DDBJ databases">
        <title>A free-living protist that lacks canonical eukaryotic 1 DNA replication and segregation systems.</title>
        <authorList>
            <person name="Salas-Leiva D.E."/>
            <person name="Tromer E.C."/>
            <person name="Curtis B.A."/>
            <person name="Jerlstrom-Hultqvist J."/>
            <person name="Kolisko M."/>
            <person name="Yi Z."/>
            <person name="Salas-Leiva J.S."/>
            <person name="Gallot-Lavallee L."/>
            <person name="Kops G.J.P.L."/>
            <person name="Archibald J.M."/>
            <person name="Simpson A.G.B."/>
            <person name="Roger A.J."/>
        </authorList>
    </citation>
    <scope>NUCLEOTIDE SEQUENCE</scope>
    <source>
        <strain evidence="2">BICM</strain>
    </source>
</reference>
<dbReference type="Proteomes" id="UP000717585">
    <property type="component" value="Unassembled WGS sequence"/>
</dbReference>
<evidence type="ECO:0000313" key="3">
    <source>
        <dbReference type="Proteomes" id="UP000717585"/>
    </source>
</evidence>
<proteinExistence type="predicted"/>
<gene>
    <name evidence="2" type="ORF">J8273_8235</name>
</gene>
<feature type="transmembrane region" description="Helical" evidence="1">
    <location>
        <begin position="144"/>
        <end position="163"/>
    </location>
</feature>
<organism evidence="2 3">
    <name type="scientific">Carpediemonas membranifera</name>
    <dbReference type="NCBI Taxonomy" id="201153"/>
    <lineage>
        <taxon>Eukaryota</taxon>
        <taxon>Metamonada</taxon>
        <taxon>Carpediemonas-like organisms</taxon>
        <taxon>Carpediemonas</taxon>
    </lineage>
</organism>
<keyword evidence="1" id="KW-0812">Transmembrane</keyword>
<name>A0A8J6AS90_9EUKA</name>
<evidence type="ECO:0000313" key="2">
    <source>
        <dbReference type="EMBL" id="KAG9390195.1"/>
    </source>
</evidence>
<keyword evidence="1" id="KW-1133">Transmembrane helix</keyword>
<dbReference type="EMBL" id="JAHDYR010000066">
    <property type="protein sequence ID" value="KAG9390195.1"/>
    <property type="molecule type" value="Genomic_DNA"/>
</dbReference>
<evidence type="ECO:0000256" key="1">
    <source>
        <dbReference type="SAM" id="Phobius"/>
    </source>
</evidence>
<dbReference type="AlphaFoldDB" id="A0A8J6AS90"/>
<keyword evidence="3" id="KW-1185">Reference proteome</keyword>
<feature type="transmembrane region" description="Helical" evidence="1">
    <location>
        <begin position="27"/>
        <end position="54"/>
    </location>
</feature>
<sequence>MQNAKFSKSDFFKAYDFLIRSNPLRWFGAYAIMVAAKVATIAIMTLAIIIVYGLFDSIIDFCRDDELGVLGTFLEILCYLCIMCIIVLAGGVIMVAIAAFRFLHLTLRVCMLRTAQGQDIPALEMARQFGSNVMTFSIHSAIDVAVYTLLHSLGPFLIIYHFFVDNVINFVDDDMSIVDAWRINAMAALANWQPNLVQASLRWVFHLGNLLSLGFLAPFLMPYSDALTIVYHGRAFDLLTGSSEAAGGFSEL</sequence>
<keyword evidence="1" id="KW-0472">Membrane</keyword>
<protein>
    <submittedName>
        <fullName evidence="2">Uncharacterized protein</fullName>
    </submittedName>
</protein>
<accession>A0A8J6AS90</accession>
<feature type="transmembrane region" description="Helical" evidence="1">
    <location>
        <begin position="74"/>
        <end position="103"/>
    </location>
</feature>
<comment type="caution">
    <text evidence="2">The sequence shown here is derived from an EMBL/GenBank/DDBJ whole genome shotgun (WGS) entry which is preliminary data.</text>
</comment>